<dbReference type="EMBL" id="UZAM01007096">
    <property type="protein sequence ID" value="VDO96633.1"/>
    <property type="molecule type" value="Genomic_DNA"/>
</dbReference>
<dbReference type="WBParaSite" id="SBAD_0000222901-mRNA-1">
    <property type="protein sequence ID" value="SBAD_0000222901-mRNA-1"/>
    <property type="gene ID" value="SBAD_0000222901"/>
</dbReference>
<sequence>MMSRTRAVTTYSGKRGGVDELRLQFVQSNRPPRPLAFIRSPTPRGRIACARNATSGNDPPAGGPGTSVVHGTYFMKVVVGY</sequence>
<gene>
    <name evidence="1" type="ORF">SBAD_LOCUS2126</name>
</gene>
<accession>A0A183IET2</accession>
<keyword evidence="2" id="KW-1185">Reference proteome</keyword>
<evidence type="ECO:0000313" key="3">
    <source>
        <dbReference type="WBParaSite" id="SBAD_0000222901-mRNA-1"/>
    </source>
</evidence>
<proteinExistence type="predicted"/>
<organism evidence="3">
    <name type="scientific">Soboliphyme baturini</name>
    <dbReference type="NCBI Taxonomy" id="241478"/>
    <lineage>
        <taxon>Eukaryota</taxon>
        <taxon>Metazoa</taxon>
        <taxon>Ecdysozoa</taxon>
        <taxon>Nematoda</taxon>
        <taxon>Enoplea</taxon>
        <taxon>Dorylaimia</taxon>
        <taxon>Dioctophymatida</taxon>
        <taxon>Dioctophymatoidea</taxon>
        <taxon>Soboliphymatidae</taxon>
        <taxon>Soboliphyme</taxon>
    </lineage>
</organism>
<name>A0A183IET2_9BILA</name>
<reference evidence="3" key="1">
    <citation type="submission" date="2016-06" db="UniProtKB">
        <authorList>
            <consortium name="WormBaseParasite"/>
        </authorList>
    </citation>
    <scope>IDENTIFICATION</scope>
</reference>
<dbReference type="AlphaFoldDB" id="A0A183IET2"/>
<evidence type="ECO:0000313" key="2">
    <source>
        <dbReference type="Proteomes" id="UP000270296"/>
    </source>
</evidence>
<evidence type="ECO:0000313" key="1">
    <source>
        <dbReference type="EMBL" id="VDO96633.1"/>
    </source>
</evidence>
<dbReference type="Proteomes" id="UP000270296">
    <property type="component" value="Unassembled WGS sequence"/>
</dbReference>
<protein>
    <submittedName>
        <fullName evidence="3">Dirigent protein</fullName>
    </submittedName>
</protein>
<reference evidence="1 2" key="2">
    <citation type="submission" date="2018-11" db="EMBL/GenBank/DDBJ databases">
        <authorList>
            <consortium name="Pathogen Informatics"/>
        </authorList>
    </citation>
    <scope>NUCLEOTIDE SEQUENCE [LARGE SCALE GENOMIC DNA]</scope>
</reference>